<proteinExistence type="predicted"/>
<feature type="transmembrane region" description="Helical" evidence="6">
    <location>
        <begin position="126"/>
        <end position="148"/>
    </location>
</feature>
<keyword evidence="4 6" id="KW-1133">Transmembrane helix</keyword>
<dbReference type="Proteomes" id="UP000071859">
    <property type="component" value="Unassembled WGS sequence"/>
</dbReference>
<evidence type="ECO:0000256" key="3">
    <source>
        <dbReference type="ARBA" id="ARBA00022692"/>
    </source>
</evidence>
<evidence type="ECO:0000256" key="1">
    <source>
        <dbReference type="ARBA" id="ARBA00004651"/>
    </source>
</evidence>
<dbReference type="OrthoDB" id="9123338at2"/>
<dbReference type="InterPro" id="IPR011701">
    <property type="entry name" value="MFS"/>
</dbReference>
<evidence type="ECO:0000256" key="6">
    <source>
        <dbReference type="SAM" id="Phobius"/>
    </source>
</evidence>
<dbReference type="SUPFAM" id="SSF103473">
    <property type="entry name" value="MFS general substrate transporter"/>
    <property type="match status" value="1"/>
</dbReference>
<dbReference type="InterPro" id="IPR036259">
    <property type="entry name" value="MFS_trans_sf"/>
</dbReference>
<organism evidence="7 8">
    <name type="scientific">Caballeronia calidae</name>
    <dbReference type="NCBI Taxonomy" id="1777139"/>
    <lineage>
        <taxon>Bacteria</taxon>
        <taxon>Pseudomonadati</taxon>
        <taxon>Pseudomonadota</taxon>
        <taxon>Betaproteobacteria</taxon>
        <taxon>Burkholderiales</taxon>
        <taxon>Burkholderiaceae</taxon>
        <taxon>Caballeronia</taxon>
    </lineage>
</organism>
<feature type="transmembrane region" description="Helical" evidence="6">
    <location>
        <begin position="390"/>
        <end position="411"/>
    </location>
</feature>
<feature type="transmembrane region" description="Helical" evidence="6">
    <location>
        <begin position="235"/>
        <end position="259"/>
    </location>
</feature>
<feature type="transmembrane region" description="Helical" evidence="6">
    <location>
        <begin position="297"/>
        <end position="317"/>
    </location>
</feature>
<keyword evidence="8" id="KW-1185">Reference proteome</keyword>
<evidence type="ECO:0000256" key="4">
    <source>
        <dbReference type="ARBA" id="ARBA00022989"/>
    </source>
</evidence>
<feature type="transmembrane region" description="Helical" evidence="6">
    <location>
        <begin position="31"/>
        <end position="53"/>
    </location>
</feature>
<comment type="subcellular location">
    <subcellularLocation>
        <location evidence="1">Cell membrane</location>
        <topology evidence="1">Multi-pass membrane protein</topology>
    </subcellularLocation>
</comment>
<feature type="transmembrane region" description="Helical" evidence="6">
    <location>
        <begin position="187"/>
        <end position="208"/>
    </location>
</feature>
<gene>
    <name evidence="7" type="ORF">AWB78_07797</name>
</gene>
<dbReference type="Pfam" id="PF07690">
    <property type="entry name" value="MFS_1"/>
    <property type="match status" value="1"/>
</dbReference>
<feature type="transmembrane region" description="Helical" evidence="6">
    <location>
        <begin position="323"/>
        <end position="346"/>
    </location>
</feature>
<feature type="transmembrane region" description="Helical" evidence="6">
    <location>
        <begin position="73"/>
        <end position="95"/>
    </location>
</feature>
<evidence type="ECO:0000256" key="5">
    <source>
        <dbReference type="ARBA" id="ARBA00023136"/>
    </source>
</evidence>
<dbReference type="RefSeq" id="WP_062611906.1">
    <property type="nucleotide sequence ID" value="NZ_FCOX02000096.1"/>
</dbReference>
<dbReference type="EMBL" id="FCOX02000096">
    <property type="protein sequence ID" value="SAL05957.1"/>
    <property type="molecule type" value="Genomic_DNA"/>
</dbReference>
<feature type="transmembrane region" description="Helical" evidence="6">
    <location>
        <begin position="102"/>
        <end position="120"/>
    </location>
</feature>
<feature type="transmembrane region" description="Helical" evidence="6">
    <location>
        <begin position="271"/>
        <end position="290"/>
    </location>
</feature>
<dbReference type="Gene3D" id="1.20.1250.20">
    <property type="entry name" value="MFS general substrate transporter like domains"/>
    <property type="match status" value="2"/>
</dbReference>
<accession>A0A158EJ76</accession>
<dbReference type="AlphaFoldDB" id="A0A158EJ76"/>
<dbReference type="PANTHER" id="PTHR43124:SF10">
    <property type="entry name" value="PURINE EFFLUX PUMP PBUE"/>
    <property type="match status" value="1"/>
</dbReference>
<dbReference type="InterPro" id="IPR050189">
    <property type="entry name" value="MFS_Efflux_Transporters"/>
</dbReference>
<keyword evidence="5 6" id="KW-0472">Membrane</keyword>
<dbReference type="PANTHER" id="PTHR43124">
    <property type="entry name" value="PURINE EFFLUX PUMP PBUE"/>
    <property type="match status" value="1"/>
</dbReference>
<keyword evidence="3 6" id="KW-0812">Transmembrane</keyword>
<evidence type="ECO:0000313" key="8">
    <source>
        <dbReference type="Proteomes" id="UP000071859"/>
    </source>
</evidence>
<reference evidence="7" key="1">
    <citation type="submission" date="2016-01" db="EMBL/GenBank/DDBJ databases">
        <authorList>
            <person name="Peeters C."/>
        </authorList>
    </citation>
    <scope>NUCLEOTIDE SEQUENCE</scope>
    <source>
        <strain evidence="7">LMG 29321</strain>
    </source>
</reference>
<dbReference type="GO" id="GO:0022857">
    <property type="term" value="F:transmembrane transporter activity"/>
    <property type="evidence" value="ECO:0007669"/>
    <property type="project" value="InterPro"/>
</dbReference>
<evidence type="ECO:0000256" key="2">
    <source>
        <dbReference type="ARBA" id="ARBA00022475"/>
    </source>
</evidence>
<evidence type="ECO:0000313" key="7">
    <source>
        <dbReference type="EMBL" id="SAL05957.1"/>
    </source>
</evidence>
<keyword evidence="2" id="KW-1003">Cell membrane</keyword>
<name>A0A158EJ76_9BURK</name>
<sequence length="418" mass="44125">MSDPAATNLRDAESISASSIEDRGLFSRASFWVTLPIIAIVMVGVAGHAASSLKPLIIQAFVQSVGFDKATSGYLLTAEMISTSAGTVLATAFPFFLRRRGYLFGALAMMMMANIASIPFKADPGVVLYGLRCLSGLGAGFGLGRLGILIALSGRPGKTAALYSTTTQLYGAVAAFAMPFIDRICGANSIFVILAGTVPLALVLIGYVPESHERVEKKKAVSVQGVRTIGLSEKVILALTFFVFYLGIGTFYPFIAVLGETAAIGKSQMSMLLGWAAIVSALGSAMAVFAGDRKASAPIISLFFVSLCSAVVLQLGFPRSLVVFIASVLLFAFSYWVINPLILGVLSKLDKTGQMNGVYYVVAVAGISVGPALAGWVLTHQADRFTGAEFLRAVSFGLLAVSSAVQIYYAYRARRLPD</sequence>
<comment type="caution">
    <text evidence="7">The sequence shown here is derived from an EMBL/GenBank/DDBJ whole genome shotgun (WGS) entry which is preliminary data.</text>
</comment>
<feature type="transmembrane region" description="Helical" evidence="6">
    <location>
        <begin position="160"/>
        <end position="181"/>
    </location>
</feature>
<protein>
    <submittedName>
        <fullName evidence="7">Major facilitator transporter</fullName>
    </submittedName>
</protein>
<dbReference type="GO" id="GO:0005886">
    <property type="term" value="C:plasma membrane"/>
    <property type="evidence" value="ECO:0007669"/>
    <property type="project" value="UniProtKB-SubCell"/>
</dbReference>
<feature type="transmembrane region" description="Helical" evidence="6">
    <location>
        <begin position="358"/>
        <end position="378"/>
    </location>
</feature>